<name>A0A8H7DFC0_9AGAR</name>
<dbReference type="Proteomes" id="UP000623467">
    <property type="component" value="Unassembled WGS sequence"/>
</dbReference>
<evidence type="ECO:0000313" key="1">
    <source>
        <dbReference type="EMBL" id="KAF7370138.1"/>
    </source>
</evidence>
<comment type="caution">
    <text evidence="1">The sequence shown here is derived from an EMBL/GenBank/DDBJ whole genome shotgun (WGS) entry which is preliminary data.</text>
</comment>
<evidence type="ECO:0000313" key="2">
    <source>
        <dbReference type="Proteomes" id="UP000623467"/>
    </source>
</evidence>
<dbReference type="EMBL" id="JACAZH010000004">
    <property type="protein sequence ID" value="KAF7370138.1"/>
    <property type="molecule type" value="Genomic_DNA"/>
</dbReference>
<gene>
    <name evidence="1" type="ORF">MSAN_00644000</name>
</gene>
<sequence length="77" mass="8203">MDAPLHPPLRIDAISSTSLSSKSAQKRLESLLVDFQGRTTAAQGGGGRSAVTVQVQKLRDALKEERDVIKAVSSKSI</sequence>
<proteinExistence type="predicted"/>
<protein>
    <submittedName>
        <fullName evidence="1">Short-chain dehydrogenase/reductase family protein</fullName>
    </submittedName>
</protein>
<accession>A0A8H7DFC0</accession>
<keyword evidence="2" id="KW-1185">Reference proteome</keyword>
<dbReference type="AlphaFoldDB" id="A0A8H7DFC0"/>
<reference evidence="1" key="1">
    <citation type="submission" date="2020-05" db="EMBL/GenBank/DDBJ databases">
        <title>Mycena genomes resolve the evolution of fungal bioluminescence.</title>
        <authorList>
            <person name="Tsai I.J."/>
        </authorList>
    </citation>
    <scope>NUCLEOTIDE SEQUENCE</scope>
    <source>
        <strain evidence="1">160909Yilan</strain>
    </source>
</reference>
<organism evidence="1 2">
    <name type="scientific">Mycena sanguinolenta</name>
    <dbReference type="NCBI Taxonomy" id="230812"/>
    <lineage>
        <taxon>Eukaryota</taxon>
        <taxon>Fungi</taxon>
        <taxon>Dikarya</taxon>
        <taxon>Basidiomycota</taxon>
        <taxon>Agaricomycotina</taxon>
        <taxon>Agaricomycetes</taxon>
        <taxon>Agaricomycetidae</taxon>
        <taxon>Agaricales</taxon>
        <taxon>Marasmiineae</taxon>
        <taxon>Mycenaceae</taxon>
        <taxon>Mycena</taxon>
    </lineage>
</organism>